<organism evidence="1 2">
    <name type="scientific">Nicotiana tabacum</name>
    <name type="common">Common tobacco</name>
    <dbReference type="NCBI Taxonomy" id="4097"/>
    <lineage>
        <taxon>Eukaryota</taxon>
        <taxon>Viridiplantae</taxon>
        <taxon>Streptophyta</taxon>
        <taxon>Embryophyta</taxon>
        <taxon>Tracheophyta</taxon>
        <taxon>Spermatophyta</taxon>
        <taxon>Magnoliopsida</taxon>
        <taxon>eudicotyledons</taxon>
        <taxon>Gunneridae</taxon>
        <taxon>Pentapetalae</taxon>
        <taxon>asterids</taxon>
        <taxon>lamiids</taxon>
        <taxon>Solanales</taxon>
        <taxon>Solanaceae</taxon>
        <taxon>Nicotianoideae</taxon>
        <taxon>Nicotianeae</taxon>
        <taxon>Nicotiana</taxon>
    </lineage>
</organism>
<reference evidence="2" key="2">
    <citation type="submission" date="2025-08" db="UniProtKB">
        <authorList>
            <consortium name="RefSeq"/>
        </authorList>
    </citation>
    <scope>IDENTIFICATION</scope>
    <source>
        <tissue evidence="2">Leaf</tissue>
    </source>
</reference>
<accession>A0AC58S7W0</accession>
<protein>
    <submittedName>
        <fullName evidence="2">Uncharacterized protein LOC142166254</fullName>
    </submittedName>
</protein>
<reference evidence="1" key="1">
    <citation type="journal article" date="2014" name="Nat. Commun.">
        <title>The tobacco genome sequence and its comparison with those of tomato and potato.</title>
        <authorList>
            <person name="Sierro N."/>
            <person name="Battey J.N."/>
            <person name="Ouadi S."/>
            <person name="Bakaher N."/>
            <person name="Bovet L."/>
            <person name="Willig A."/>
            <person name="Goepfert S."/>
            <person name="Peitsch M.C."/>
            <person name="Ivanov N.V."/>
        </authorList>
    </citation>
    <scope>NUCLEOTIDE SEQUENCE [LARGE SCALE GENOMIC DNA]</scope>
</reference>
<sequence>MWVQYVYIYYRKHNSLWGAEPQASWIIQKILKAKKYFEEDGYSKEDLVGMDKFSIRTIYIRLRGDFTKVPWRRLVCNNAGLPKWIFTLYLVAHRRLLTKDRLRRWGCLDDAVYPICNTEEEKTIDHLFFSCSYSSQVWTAMLEWQGIHRQVMPWEHGLAWAERHYTKKNSRAKVYRMTLAGSMYYIWQERNGRIFQANQKIATTISRSLTQDIHCRGNLKQRLKRRQLELNYYPTVQIDV</sequence>
<dbReference type="RefSeq" id="XP_075081073.1">
    <property type="nucleotide sequence ID" value="XM_075224972.1"/>
</dbReference>
<keyword evidence="1" id="KW-1185">Reference proteome</keyword>
<name>A0AC58S7W0_TOBAC</name>
<gene>
    <name evidence="2" type="primary">LOC142166254</name>
</gene>
<evidence type="ECO:0000313" key="1">
    <source>
        <dbReference type="Proteomes" id="UP000790787"/>
    </source>
</evidence>
<proteinExistence type="predicted"/>
<dbReference type="Proteomes" id="UP000790787">
    <property type="component" value="Chromosome 2"/>
</dbReference>
<evidence type="ECO:0000313" key="2">
    <source>
        <dbReference type="RefSeq" id="XP_075081073.1"/>
    </source>
</evidence>